<feature type="non-terminal residue" evidence="2">
    <location>
        <position position="157"/>
    </location>
</feature>
<accession>X0S082</accession>
<dbReference type="AlphaFoldDB" id="X0S082"/>
<feature type="region of interest" description="Disordered" evidence="1">
    <location>
        <begin position="1"/>
        <end position="63"/>
    </location>
</feature>
<comment type="caution">
    <text evidence="2">The sequence shown here is derived from an EMBL/GenBank/DDBJ whole genome shotgun (WGS) entry which is preliminary data.</text>
</comment>
<protein>
    <submittedName>
        <fullName evidence="2">Uncharacterized protein</fullName>
    </submittedName>
</protein>
<feature type="compositionally biased region" description="Low complexity" evidence="1">
    <location>
        <begin position="18"/>
        <end position="34"/>
    </location>
</feature>
<organism evidence="2">
    <name type="scientific">marine sediment metagenome</name>
    <dbReference type="NCBI Taxonomy" id="412755"/>
    <lineage>
        <taxon>unclassified sequences</taxon>
        <taxon>metagenomes</taxon>
        <taxon>ecological metagenomes</taxon>
    </lineage>
</organism>
<feature type="compositionally biased region" description="Low complexity" evidence="1">
    <location>
        <begin position="44"/>
        <end position="57"/>
    </location>
</feature>
<evidence type="ECO:0000313" key="2">
    <source>
        <dbReference type="EMBL" id="GAF74454.1"/>
    </source>
</evidence>
<proteinExistence type="predicted"/>
<dbReference type="EMBL" id="BARS01009424">
    <property type="protein sequence ID" value="GAF74454.1"/>
    <property type="molecule type" value="Genomic_DNA"/>
</dbReference>
<reference evidence="2" key="1">
    <citation type="journal article" date="2014" name="Front. Microbiol.">
        <title>High frequency of phylogenetically diverse reductive dehalogenase-homologous genes in deep subseafloor sedimentary metagenomes.</title>
        <authorList>
            <person name="Kawai M."/>
            <person name="Futagami T."/>
            <person name="Toyoda A."/>
            <person name="Takaki Y."/>
            <person name="Nishi S."/>
            <person name="Hori S."/>
            <person name="Arai W."/>
            <person name="Tsubouchi T."/>
            <person name="Morono Y."/>
            <person name="Uchiyama I."/>
            <person name="Ito T."/>
            <person name="Fujiyama A."/>
            <person name="Inagaki F."/>
            <person name="Takami H."/>
        </authorList>
    </citation>
    <scope>NUCLEOTIDE SEQUENCE</scope>
    <source>
        <strain evidence="2">Expedition CK06-06</strain>
    </source>
</reference>
<gene>
    <name evidence="2" type="ORF">S01H1_17728</name>
</gene>
<name>X0S082_9ZZZZ</name>
<evidence type="ECO:0000256" key="1">
    <source>
        <dbReference type="SAM" id="MobiDB-lite"/>
    </source>
</evidence>
<sequence length="157" mass="15502">MTGETGSTGDTGAGTPGDQGNTGLTGLTGETGSTGQTGAGEDGNTGLTGLTGETGSTGATGGGLNNTSRFATLLIDKPTESDNLDILYSNIAITVQAVEGVLWNTSTPSYTVQLRHSTDRSAAGNAVFAAPRAITSDSTGNDLTLGGDVTIPANSFL</sequence>